<keyword evidence="2" id="KW-1185">Reference proteome</keyword>
<comment type="caution">
    <text evidence="1">The sequence shown here is derived from an EMBL/GenBank/DDBJ whole genome shotgun (WGS) entry which is preliminary data.</text>
</comment>
<name>A0ABV2FJH1_9STRE</name>
<dbReference type="Proteomes" id="UP001549122">
    <property type="component" value="Unassembled WGS sequence"/>
</dbReference>
<sequence>MMINFFAMQVEQGWITLEQVPRKYRTKVKELLELANAGLDKQE</sequence>
<reference evidence="1 2" key="1">
    <citation type="submission" date="2024-06" db="EMBL/GenBank/DDBJ databases">
        <title>Genomic Encyclopedia of Type Strains, Phase IV (KMG-IV): sequencing the most valuable type-strain genomes for metagenomic binning, comparative biology and taxonomic classification.</title>
        <authorList>
            <person name="Goeker M."/>
        </authorList>
    </citation>
    <scope>NUCLEOTIDE SEQUENCE [LARGE SCALE GENOMIC DNA]</scope>
    <source>
        <strain evidence="1 2">DSM 28303</strain>
    </source>
</reference>
<dbReference type="EMBL" id="JBEPLO010000021">
    <property type="protein sequence ID" value="MET3558712.1"/>
    <property type="molecule type" value="Genomic_DNA"/>
</dbReference>
<proteinExistence type="predicted"/>
<evidence type="ECO:0000313" key="1">
    <source>
        <dbReference type="EMBL" id="MET3558712.1"/>
    </source>
</evidence>
<organism evidence="1 2">
    <name type="scientific">Streptococcus rupicaprae</name>
    <dbReference type="NCBI Taxonomy" id="759619"/>
    <lineage>
        <taxon>Bacteria</taxon>
        <taxon>Bacillati</taxon>
        <taxon>Bacillota</taxon>
        <taxon>Bacilli</taxon>
        <taxon>Lactobacillales</taxon>
        <taxon>Streptococcaceae</taxon>
        <taxon>Streptococcus</taxon>
    </lineage>
</organism>
<accession>A0ABV2FJH1</accession>
<protein>
    <recommendedName>
        <fullName evidence="3">Phage protein</fullName>
    </recommendedName>
</protein>
<evidence type="ECO:0008006" key="3">
    <source>
        <dbReference type="Google" id="ProtNLM"/>
    </source>
</evidence>
<evidence type="ECO:0000313" key="2">
    <source>
        <dbReference type="Proteomes" id="UP001549122"/>
    </source>
</evidence>
<gene>
    <name evidence="1" type="ORF">ABID29_001838</name>
</gene>
<dbReference type="RefSeq" id="WP_354365835.1">
    <property type="nucleotide sequence ID" value="NZ_JBEPLO010000021.1"/>
</dbReference>